<organism evidence="2 3">
    <name type="scientific">Alternaria alternata</name>
    <name type="common">Alternaria rot fungus</name>
    <name type="synonym">Torula alternata</name>
    <dbReference type="NCBI Taxonomy" id="5599"/>
    <lineage>
        <taxon>Eukaryota</taxon>
        <taxon>Fungi</taxon>
        <taxon>Dikarya</taxon>
        <taxon>Ascomycota</taxon>
        <taxon>Pezizomycotina</taxon>
        <taxon>Dothideomycetes</taxon>
        <taxon>Pleosporomycetidae</taxon>
        <taxon>Pleosporales</taxon>
        <taxon>Pleosporineae</taxon>
        <taxon>Pleosporaceae</taxon>
        <taxon>Alternaria</taxon>
        <taxon>Alternaria sect. Alternaria</taxon>
        <taxon>Alternaria alternata complex</taxon>
    </lineage>
</organism>
<feature type="transmembrane region" description="Helical" evidence="1">
    <location>
        <begin position="49"/>
        <end position="76"/>
    </location>
</feature>
<dbReference type="AlphaFoldDB" id="A0A177DFN0"/>
<evidence type="ECO:0000256" key="1">
    <source>
        <dbReference type="SAM" id="Phobius"/>
    </source>
</evidence>
<name>A0A177DFN0_ALTAL</name>
<reference evidence="2 3" key="1">
    <citation type="submission" date="2016-05" db="EMBL/GenBank/DDBJ databases">
        <title>Comparative analysis of secretome profiles of manganese(II)-oxidizing ascomycete fungi.</title>
        <authorList>
            <consortium name="DOE Joint Genome Institute"/>
            <person name="Zeiner C.A."/>
            <person name="Purvine S.O."/>
            <person name="Zink E.M."/>
            <person name="Wu S."/>
            <person name="Pasa-Tolic L."/>
            <person name="Chaput D.L."/>
            <person name="Haridas S."/>
            <person name="Grigoriev I.V."/>
            <person name="Santelli C.M."/>
            <person name="Hansel C.M."/>
        </authorList>
    </citation>
    <scope>NUCLEOTIDE SEQUENCE [LARGE SCALE GENOMIC DNA]</scope>
    <source>
        <strain evidence="2 3">SRC1lrK2f</strain>
    </source>
</reference>
<dbReference type="RefSeq" id="XP_018383050.1">
    <property type="nucleotide sequence ID" value="XM_018525615.1"/>
</dbReference>
<keyword evidence="1" id="KW-0812">Transmembrane</keyword>
<evidence type="ECO:0000313" key="3">
    <source>
        <dbReference type="Proteomes" id="UP000077248"/>
    </source>
</evidence>
<gene>
    <name evidence="2" type="ORF">CC77DRAFT_1023138</name>
</gene>
<evidence type="ECO:0000313" key="2">
    <source>
        <dbReference type="EMBL" id="OAG17629.1"/>
    </source>
</evidence>
<proteinExistence type="predicted"/>
<sequence>MRMSDAFCKGGGPVAVLTLRASLGEQVRTSEFQLVQETRPVSMLRMYRACALAHTALVAAGSFACWTALAIASVALCGSVAFARWAVLHVCVCVVDRIERAEVNSRGRCGAVGRSRMNKR</sequence>
<accession>A0A177DFN0</accession>
<dbReference type="GeneID" id="29111209"/>
<keyword evidence="1" id="KW-0472">Membrane</keyword>
<dbReference type="VEuPathDB" id="FungiDB:CC77DRAFT_1023138"/>
<dbReference type="KEGG" id="aalt:CC77DRAFT_1023138"/>
<keyword evidence="1" id="KW-1133">Transmembrane helix</keyword>
<keyword evidence="3" id="KW-1185">Reference proteome</keyword>
<dbReference type="Proteomes" id="UP000077248">
    <property type="component" value="Unassembled WGS sequence"/>
</dbReference>
<dbReference type="EMBL" id="KV441486">
    <property type="protein sequence ID" value="OAG17629.1"/>
    <property type="molecule type" value="Genomic_DNA"/>
</dbReference>
<protein>
    <submittedName>
        <fullName evidence="2">Uncharacterized protein</fullName>
    </submittedName>
</protein>